<organism evidence="3 4">
    <name type="scientific">Methylomonas koyamae</name>
    <dbReference type="NCBI Taxonomy" id="702114"/>
    <lineage>
        <taxon>Bacteria</taxon>
        <taxon>Pseudomonadati</taxon>
        <taxon>Pseudomonadota</taxon>
        <taxon>Gammaproteobacteria</taxon>
        <taxon>Methylococcales</taxon>
        <taxon>Methylococcaceae</taxon>
        <taxon>Methylomonas</taxon>
    </lineage>
</organism>
<gene>
    <name evidence="3" type="ORF">A1507_12990</name>
</gene>
<keyword evidence="1" id="KW-0812">Transmembrane</keyword>
<evidence type="ECO:0000313" key="4">
    <source>
        <dbReference type="Proteomes" id="UP000077857"/>
    </source>
</evidence>
<proteinExistence type="predicted"/>
<dbReference type="OrthoDB" id="5573936at2"/>
<dbReference type="EMBL" id="LUUJ01000080">
    <property type="protein sequence ID" value="OAI15736.1"/>
    <property type="molecule type" value="Genomic_DNA"/>
</dbReference>
<dbReference type="Proteomes" id="UP000077857">
    <property type="component" value="Unassembled WGS sequence"/>
</dbReference>
<evidence type="ECO:0000256" key="1">
    <source>
        <dbReference type="SAM" id="Phobius"/>
    </source>
</evidence>
<keyword evidence="2" id="KW-0732">Signal</keyword>
<keyword evidence="1" id="KW-1133">Transmembrane helix</keyword>
<keyword evidence="1" id="KW-0472">Membrane</keyword>
<evidence type="ECO:0008006" key="5">
    <source>
        <dbReference type="Google" id="ProtNLM"/>
    </source>
</evidence>
<comment type="caution">
    <text evidence="3">The sequence shown here is derived from an EMBL/GenBank/DDBJ whole genome shotgun (WGS) entry which is preliminary data.</text>
</comment>
<reference evidence="3 4" key="1">
    <citation type="submission" date="2016-03" db="EMBL/GenBank/DDBJ databases">
        <authorList>
            <person name="Ploux O."/>
        </authorList>
    </citation>
    <scope>NUCLEOTIDE SEQUENCE [LARGE SCALE GENOMIC DNA]</scope>
    <source>
        <strain evidence="3 4">R-45378</strain>
    </source>
</reference>
<dbReference type="RefSeq" id="WP_064040626.1">
    <property type="nucleotide sequence ID" value="NZ_LUUJ01000080.1"/>
</dbReference>
<evidence type="ECO:0000256" key="2">
    <source>
        <dbReference type="SAM" id="SignalP"/>
    </source>
</evidence>
<sequence length="276" mass="28165">MQQTGSKSLRLRCFLAAGALTLANAANAGTLHGGVFNISFDHPDDLLSGLTLGDGALTGYYVANYFDKPVANTMDASQMVTVPTGSYPAPATLSFAVNPSSLAGTGIPFGSGGRNNKATTLAWDSSQDALANASSFTASGVAGLNGVVMTRGSFTGTLLSGDYQFGYVAARNNGVNSGWALTNNVSFASTTFDTRNISVTTDGDKLLFTGELWWSASTSAFLFGGDGLSQAGRAGSFSLVSPAPAAVPVPAAAWLFGSGLFGVMAAVRRKRSALPA</sequence>
<name>A0A177NCF8_9GAMM</name>
<accession>A0A177NCF8</accession>
<feature type="signal peptide" evidence="2">
    <location>
        <begin position="1"/>
        <end position="28"/>
    </location>
</feature>
<feature type="chain" id="PRO_5008068983" description="PEP-CTERM protein-sorting domain-containing protein" evidence="2">
    <location>
        <begin position="29"/>
        <end position="276"/>
    </location>
</feature>
<feature type="transmembrane region" description="Helical" evidence="1">
    <location>
        <begin position="245"/>
        <end position="267"/>
    </location>
</feature>
<dbReference type="AlphaFoldDB" id="A0A177NCF8"/>
<evidence type="ECO:0000313" key="3">
    <source>
        <dbReference type="EMBL" id="OAI15736.1"/>
    </source>
</evidence>
<protein>
    <recommendedName>
        <fullName evidence="5">PEP-CTERM protein-sorting domain-containing protein</fullName>
    </recommendedName>
</protein>